<dbReference type="OrthoDB" id="10259622at2759"/>
<dbReference type="PROSITE" id="PS51038">
    <property type="entry name" value="BAH"/>
    <property type="match status" value="1"/>
</dbReference>
<evidence type="ECO:0000313" key="3">
    <source>
        <dbReference type="EMBL" id="KLO04100.1"/>
    </source>
</evidence>
<proteinExistence type="predicted"/>
<protein>
    <recommendedName>
        <fullName evidence="2">BAH domain-containing protein</fullName>
    </recommendedName>
</protein>
<gene>
    <name evidence="3" type="ORF">SCHPADRAFT_947980</name>
</gene>
<evidence type="ECO:0000259" key="2">
    <source>
        <dbReference type="PROSITE" id="PS51038"/>
    </source>
</evidence>
<accession>A0A0H2QX06</accession>
<feature type="region of interest" description="Disordered" evidence="1">
    <location>
        <begin position="73"/>
        <end position="148"/>
    </location>
</feature>
<dbReference type="Gene3D" id="2.30.30.490">
    <property type="match status" value="1"/>
</dbReference>
<sequence>MSAVPSRSTRSKRAASVSSEDLPLKKARKSSESAKVANWRDAIIDNWGTLVPTDKEWKRMKAYKWFKITCPTPTEDKKADDAKSHVSDGGADDSSSRESEERDDDKLTAVSSTNQDAPAEETPAVPTAIVPSDDDKRDRKEVEDPEDESYIVVGIEDSILVRSAAERTDDTIDWVGEVREIKARKNEPSEVYLNIKWYHNVSELKLITKDKNVLTNTTEEEVVESDLCSKIHWSVIDDTCNVIPFDETNPKTERIEPGDFFFRYKTSDDNKRLAKRPSHFLPEILPRAMLQPELALREVIGAYVFRKTKPEDRVGIPPALFLLAGSPAVRGGKYGVTGNIQAVGRARALVWKKITAGEAIPDTWMEDLYLDEVTCSLYSALTPQSEHFECPTCHTPL</sequence>
<dbReference type="InterPro" id="IPR043151">
    <property type="entry name" value="BAH_sf"/>
</dbReference>
<feature type="compositionally biased region" description="Basic and acidic residues" evidence="1">
    <location>
        <begin position="74"/>
        <end position="86"/>
    </location>
</feature>
<evidence type="ECO:0000256" key="1">
    <source>
        <dbReference type="SAM" id="MobiDB-lite"/>
    </source>
</evidence>
<reference evidence="3 4" key="1">
    <citation type="submission" date="2015-04" db="EMBL/GenBank/DDBJ databases">
        <title>Complete genome sequence of Schizopora paradoxa KUC8140, a cosmopolitan wood degrader in East Asia.</title>
        <authorList>
            <consortium name="DOE Joint Genome Institute"/>
            <person name="Min B."/>
            <person name="Park H."/>
            <person name="Jang Y."/>
            <person name="Kim J.-J."/>
            <person name="Kim K.H."/>
            <person name="Pangilinan J."/>
            <person name="Lipzen A."/>
            <person name="Riley R."/>
            <person name="Grigoriev I.V."/>
            <person name="Spatafora J.W."/>
            <person name="Choi I.-G."/>
        </authorList>
    </citation>
    <scope>NUCLEOTIDE SEQUENCE [LARGE SCALE GENOMIC DNA]</scope>
    <source>
        <strain evidence="3 4">KUC8140</strain>
    </source>
</reference>
<feature type="domain" description="BAH" evidence="2">
    <location>
        <begin position="151"/>
        <end position="277"/>
    </location>
</feature>
<feature type="compositionally biased region" description="Basic and acidic residues" evidence="1">
    <location>
        <begin position="94"/>
        <end position="107"/>
    </location>
</feature>
<dbReference type="InterPro" id="IPR001025">
    <property type="entry name" value="BAH_dom"/>
</dbReference>
<organism evidence="3 4">
    <name type="scientific">Schizopora paradoxa</name>
    <dbReference type="NCBI Taxonomy" id="27342"/>
    <lineage>
        <taxon>Eukaryota</taxon>
        <taxon>Fungi</taxon>
        <taxon>Dikarya</taxon>
        <taxon>Basidiomycota</taxon>
        <taxon>Agaricomycotina</taxon>
        <taxon>Agaricomycetes</taxon>
        <taxon>Hymenochaetales</taxon>
        <taxon>Schizoporaceae</taxon>
        <taxon>Schizopora</taxon>
    </lineage>
</organism>
<dbReference type="GO" id="GO:0003682">
    <property type="term" value="F:chromatin binding"/>
    <property type="evidence" value="ECO:0007669"/>
    <property type="project" value="InterPro"/>
</dbReference>
<dbReference type="AlphaFoldDB" id="A0A0H2QX06"/>
<name>A0A0H2QX06_9AGAM</name>
<dbReference type="InParanoid" id="A0A0H2QX06"/>
<dbReference type="Proteomes" id="UP000053477">
    <property type="component" value="Unassembled WGS sequence"/>
</dbReference>
<keyword evidence="4" id="KW-1185">Reference proteome</keyword>
<evidence type="ECO:0000313" key="4">
    <source>
        <dbReference type="Proteomes" id="UP000053477"/>
    </source>
</evidence>
<dbReference type="EMBL" id="KQ086711">
    <property type="protein sequence ID" value="KLO04100.1"/>
    <property type="molecule type" value="Genomic_DNA"/>
</dbReference>
<feature type="region of interest" description="Disordered" evidence="1">
    <location>
        <begin position="1"/>
        <end position="36"/>
    </location>
</feature>
<feature type="compositionally biased region" description="Basic and acidic residues" evidence="1">
    <location>
        <begin position="133"/>
        <end position="142"/>
    </location>
</feature>